<feature type="region of interest" description="Disordered" evidence="1">
    <location>
        <begin position="465"/>
        <end position="520"/>
    </location>
</feature>
<sequence>MTERVTSTEHPLLLSKRFGRIVHVPTELIVPALIVRSCAERSRCGQFAHPPSAGAAECAPHAHACGTYGERHTIRAPISPPAIAGASAAHRAMRSLTTHRSRIDESHHVASTRRPRASRTRHARRSRCTGRRRNPRAHSREFAQLSRSRRRHRQAEPRRQAHSNVRRRRCRRSDRRRRHGVRARRRGRVDLFSVLARRRADRRGLRDGPGRRCRRLRARVGRAPRALVHACAAGLHARASRDADDGGPHRMARARRRRRPEGGRQRARARHGRRIDLRAAVREANGRDRDRHVVVGRKAGTRTRARRRSRRQLSSRRELGGEGARADERARRRPRDRGRRPRHAPAIDPGMPDRRPYRTDRRADGDCRPGADRRADGAPAEPARPDRRQSPASDRHGARDRRNRHQAGRRSHVRARRHRRRVRPSSGRQALRQDLPVDLSAACAGRRSAHRPVPRVNDRIVPRREAHRRGQSRQCGLAGVADRAARGHGEQHVEPSAQRVAVKPRGDRCHGLRRRDHHAR</sequence>
<feature type="compositionally biased region" description="Basic residues" evidence="1">
    <location>
        <begin position="398"/>
        <end position="423"/>
    </location>
</feature>
<feature type="compositionally biased region" description="Basic residues" evidence="1">
    <location>
        <begin position="511"/>
        <end position="520"/>
    </location>
</feature>
<dbReference type="KEGG" id="bpm:BURPS1710b_3180"/>
<dbReference type="EMBL" id="CP000124">
    <property type="protein sequence ID" value="ABA47572.1"/>
    <property type="molecule type" value="Genomic_DNA"/>
</dbReference>
<feature type="compositionally biased region" description="Basic and acidic residues" evidence="1">
    <location>
        <begin position="351"/>
        <end position="376"/>
    </location>
</feature>
<feature type="compositionally biased region" description="Basic residues" evidence="1">
    <location>
        <begin position="299"/>
        <end position="314"/>
    </location>
</feature>
<feature type="compositionally biased region" description="Basic and acidic residues" evidence="1">
    <location>
        <begin position="483"/>
        <end position="493"/>
    </location>
</feature>
<feature type="compositionally biased region" description="Basic residues" evidence="1">
    <location>
        <begin position="91"/>
        <end position="100"/>
    </location>
</feature>
<dbReference type="HOGENOM" id="CLU_523448_0_0_4"/>
<protein>
    <submittedName>
        <fullName evidence="2">Uncharacterized protein</fullName>
    </submittedName>
</protein>
<feature type="compositionally biased region" description="Basic residues" evidence="1">
    <location>
        <begin position="110"/>
        <end position="137"/>
    </location>
</feature>
<feature type="compositionally biased region" description="Basic residues" evidence="1">
    <location>
        <begin position="331"/>
        <end position="343"/>
    </location>
</feature>
<dbReference type="Proteomes" id="UP000002700">
    <property type="component" value="Chromosome I"/>
</dbReference>
<evidence type="ECO:0000313" key="3">
    <source>
        <dbReference type="Proteomes" id="UP000002700"/>
    </source>
</evidence>
<proteinExistence type="predicted"/>
<evidence type="ECO:0000313" key="2">
    <source>
        <dbReference type="EMBL" id="ABA47572.1"/>
    </source>
</evidence>
<dbReference type="EnsemblBacteria" id="ABA47572">
    <property type="protein sequence ID" value="ABA47572"/>
    <property type="gene ID" value="BURPS1710b_3180"/>
</dbReference>
<reference evidence="2 3" key="1">
    <citation type="submission" date="2005-09" db="EMBL/GenBank/DDBJ databases">
        <authorList>
            <person name="Woods D.E."/>
            <person name="Nierman W.C."/>
        </authorList>
    </citation>
    <scope>NUCLEOTIDE SEQUENCE [LARGE SCALE GENOMIC DNA]</scope>
    <source>
        <strain evidence="2 3">1710b</strain>
    </source>
</reference>
<name>Q3JPF1_BURP1</name>
<feature type="region of interest" description="Disordered" evidence="1">
    <location>
        <begin position="91"/>
        <end position="183"/>
    </location>
</feature>
<gene>
    <name evidence="2" type="ordered locus">BURPS1710b_3180</name>
</gene>
<feature type="region of interest" description="Disordered" evidence="1">
    <location>
        <begin position="236"/>
        <end position="437"/>
    </location>
</feature>
<feature type="compositionally biased region" description="Basic and acidic residues" evidence="1">
    <location>
        <begin position="383"/>
        <end position="397"/>
    </location>
</feature>
<feature type="compositionally biased region" description="Basic residues" evidence="1">
    <location>
        <begin position="250"/>
        <end position="273"/>
    </location>
</feature>
<feature type="compositionally biased region" description="Basic and acidic residues" evidence="1">
    <location>
        <begin position="239"/>
        <end position="248"/>
    </location>
</feature>
<feature type="compositionally biased region" description="Basic residues" evidence="1">
    <location>
        <begin position="160"/>
        <end position="183"/>
    </location>
</feature>
<feature type="compositionally biased region" description="Basic and acidic residues" evidence="1">
    <location>
        <begin position="315"/>
        <end position="330"/>
    </location>
</feature>
<accession>Q3JPF1</accession>
<organism evidence="2 3">
    <name type="scientific">Burkholderia pseudomallei (strain 1710b)</name>
    <dbReference type="NCBI Taxonomy" id="320372"/>
    <lineage>
        <taxon>Bacteria</taxon>
        <taxon>Pseudomonadati</taxon>
        <taxon>Pseudomonadota</taxon>
        <taxon>Betaproteobacteria</taxon>
        <taxon>Burkholderiales</taxon>
        <taxon>Burkholderiaceae</taxon>
        <taxon>Burkholderia</taxon>
        <taxon>pseudomallei group</taxon>
    </lineage>
</organism>
<feature type="compositionally biased region" description="Basic and acidic residues" evidence="1">
    <location>
        <begin position="274"/>
        <end position="293"/>
    </location>
</feature>
<evidence type="ECO:0000256" key="1">
    <source>
        <dbReference type="SAM" id="MobiDB-lite"/>
    </source>
</evidence>
<dbReference type="AlphaFoldDB" id="Q3JPF1"/>